<keyword evidence="5 7" id="KW-0808">Transferase</keyword>
<keyword evidence="8" id="KW-1185">Reference proteome</keyword>
<comment type="pathway">
    <text evidence="5">Cofactor biosynthesis; coenzyme A biosynthesis; CoA from (R)-pantothenate: step 5/5.</text>
</comment>
<dbReference type="InterPro" id="IPR027417">
    <property type="entry name" value="P-loop_NTPase"/>
</dbReference>
<keyword evidence="5" id="KW-0963">Cytoplasm</keyword>
<comment type="similarity">
    <text evidence="1 5">Belongs to the CoaE family.</text>
</comment>
<evidence type="ECO:0000256" key="3">
    <source>
        <dbReference type="ARBA" id="ARBA00022840"/>
    </source>
</evidence>
<dbReference type="GO" id="GO:0005737">
    <property type="term" value="C:cytoplasm"/>
    <property type="evidence" value="ECO:0007669"/>
    <property type="project" value="UniProtKB-SubCell"/>
</dbReference>
<dbReference type="STRING" id="715226.ABI_04410"/>
<dbReference type="SUPFAM" id="SSF52540">
    <property type="entry name" value="P-loop containing nucleoside triphosphate hydrolases"/>
    <property type="match status" value="1"/>
</dbReference>
<comment type="function">
    <text evidence="5">Catalyzes the phosphorylation of the 3'-hydroxyl group of dephosphocoenzyme A to form coenzyme A.</text>
</comment>
<dbReference type="UniPathway" id="UPA00241">
    <property type="reaction ID" value="UER00356"/>
</dbReference>
<evidence type="ECO:0000256" key="2">
    <source>
        <dbReference type="ARBA" id="ARBA00022741"/>
    </source>
</evidence>
<dbReference type="InterPro" id="IPR001977">
    <property type="entry name" value="Depp_CoAkinase"/>
</dbReference>
<organism evidence="7 8">
    <name type="scientific">Asticcacaulis biprosthecium C19</name>
    <dbReference type="NCBI Taxonomy" id="715226"/>
    <lineage>
        <taxon>Bacteria</taxon>
        <taxon>Pseudomonadati</taxon>
        <taxon>Pseudomonadota</taxon>
        <taxon>Alphaproteobacteria</taxon>
        <taxon>Caulobacterales</taxon>
        <taxon>Caulobacteraceae</taxon>
        <taxon>Asticcacaulis</taxon>
    </lineage>
</organism>
<dbReference type="GO" id="GO:0005524">
    <property type="term" value="F:ATP binding"/>
    <property type="evidence" value="ECO:0007669"/>
    <property type="project" value="UniProtKB-UniRule"/>
</dbReference>
<reference evidence="8" key="1">
    <citation type="submission" date="2011-03" db="EMBL/GenBank/DDBJ databases">
        <title>Draft genome sequence of Brevundimonas diminuta.</title>
        <authorList>
            <person name="Brown P.J.B."/>
            <person name="Buechlein A."/>
            <person name="Hemmerich C."/>
            <person name="Brun Y.V."/>
        </authorList>
    </citation>
    <scope>NUCLEOTIDE SEQUENCE [LARGE SCALE GENOMIC DNA]</scope>
    <source>
        <strain evidence="8">C19</strain>
    </source>
</reference>
<keyword evidence="2 5" id="KW-0547">Nucleotide-binding</keyword>
<evidence type="ECO:0000256" key="5">
    <source>
        <dbReference type="HAMAP-Rule" id="MF_00376"/>
    </source>
</evidence>
<evidence type="ECO:0000313" key="8">
    <source>
        <dbReference type="Proteomes" id="UP000006512"/>
    </source>
</evidence>
<dbReference type="Proteomes" id="UP000006512">
    <property type="component" value="Unassembled WGS sequence"/>
</dbReference>
<dbReference type="Gene3D" id="3.40.50.300">
    <property type="entry name" value="P-loop containing nucleotide triphosphate hydrolases"/>
    <property type="match status" value="1"/>
</dbReference>
<dbReference type="EC" id="2.7.1.24" evidence="5 6"/>
<dbReference type="AlphaFoldDB" id="F4QJQ8"/>
<dbReference type="PROSITE" id="PS51219">
    <property type="entry name" value="DPCK"/>
    <property type="match status" value="1"/>
</dbReference>
<dbReference type="PANTHER" id="PTHR10695:SF46">
    <property type="entry name" value="BIFUNCTIONAL COENZYME A SYNTHASE-RELATED"/>
    <property type="match status" value="1"/>
</dbReference>
<dbReference type="Pfam" id="PF01121">
    <property type="entry name" value="CoaE"/>
    <property type="match status" value="1"/>
</dbReference>
<dbReference type="HAMAP" id="MF_00376">
    <property type="entry name" value="Dephospho_CoA_kinase"/>
    <property type="match status" value="1"/>
</dbReference>
<dbReference type="RefSeq" id="WP_006271178.1">
    <property type="nucleotide sequence ID" value="NZ_GL883077.1"/>
</dbReference>
<dbReference type="EMBL" id="GL883077">
    <property type="protein sequence ID" value="EGF92009.1"/>
    <property type="molecule type" value="Genomic_DNA"/>
</dbReference>
<evidence type="ECO:0000256" key="6">
    <source>
        <dbReference type="NCBIfam" id="TIGR00152"/>
    </source>
</evidence>
<name>F4QJQ8_9CAUL</name>
<gene>
    <name evidence="5 7" type="primary">coaE</name>
    <name evidence="7" type="ORF">ABI_04410</name>
</gene>
<evidence type="ECO:0000256" key="4">
    <source>
        <dbReference type="ARBA" id="ARBA00022993"/>
    </source>
</evidence>
<dbReference type="HOGENOM" id="CLU_057180_3_0_5"/>
<protein>
    <recommendedName>
        <fullName evidence="5 6">Dephospho-CoA kinase</fullName>
        <ecNumber evidence="5 6">2.7.1.24</ecNumber>
    </recommendedName>
    <alternativeName>
        <fullName evidence="5">Dephosphocoenzyme A kinase</fullName>
    </alternativeName>
</protein>
<proteinExistence type="inferred from homology"/>
<evidence type="ECO:0000313" key="7">
    <source>
        <dbReference type="EMBL" id="EGF92009.1"/>
    </source>
</evidence>
<keyword evidence="4 5" id="KW-0173">Coenzyme A biosynthesis</keyword>
<comment type="catalytic activity">
    <reaction evidence="5">
        <text>3'-dephospho-CoA + ATP = ADP + CoA + H(+)</text>
        <dbReference type="Rhea" id="RHEA:18245"/>
        <dbReference type="ChEBI" id="CHEBI:15378"/>
        <dbReference type="ChEBI" id="CHEBI:30616"/>
        <dbReference type="ChEBI" id="CHEBI:57287"/>
        <dbReference type="ChEBI" id="CHEBI:57328"/>
        <dbReference type="ChEBI" id="CHEBI:456216"/>
        <dbReference type="EC" id="2.7.1.24"/>
    </reaction>
</comment>
<comment type="subcellular location">
    <subcellularLocation>
        <location evidence="5">Cytoplasm</location>
    </subcellularLocation>
</comment>
<accession>F4QJQ8</accession>
<keyword evidence="3 5" id="KW-0067">ATP-binding</keyword>
<dbReference type="NCBIfam" id="TIGR00152">
    <property type="entry name" value="dephospho-CoA kinase"/>
    <property type="match status" value="1"/>
</dbReference>
<feature type="binding site" evidence="5">
    <location>
        <begin position="16"/>
        <end position="21"/>
    </location>
    <ligand>
        <name>ATP</name>
        <dbReference type="ChEBI" id="CHEBI:30616"/>
    </ligand>
</feature>
<dbReference type="eggNOG" id="COG0237">
    <property type="taxonomic scope" value="Bacteria"/>
</dbReference>
<dbReference type="GO" id="GO:0015937">
    <property type="term" value="P:coenzyme A biosynthetic process"/>
    <property type="evidence" value="ECO:0007669"/>
    <property type="project" value="UniProtKB-UniRule"/>
</dbReference>
<dbReference type="CDD" id="cd02022">
    <property type="entry name" value="DPCK"/>
    <property type="match status" value="1"/>
</dbReference>
<dbReference type="GO" id="GO:0004140">
    <property type="term" value="F:dephospho-CoA kinase activity"/>
    <property type="evidence" value="ECO:0007669"/>
    <property type="project" value="UniProtKB-UniRule"/>
</dbReference>
<evidence type="ECO:0000256" key="1">
    <source>
        <dbReference type="ARBA" id="ARBA00009018"/>
    </source>
</evidence>
<keyword evidence="5 7" id="KW-0418">Kinase</keyword>
<sequence>MIRPGLVRLGLTGSIGMGKSTIADMFEAESVPVWDADEAVHRLYAQSEPLKVALTQAFGDVLSDNVVDRVKLSAALHGRFDQLNALVHPATVADRKDFLQRHAAAPLVVADIPLLYETGAEATLDKVLVVSAPAEIQADRVLKRPGMTAEKFAAILARQMPDAEKRRRADFVIDTSQTLDLCREEVRKIIADLTRDS</sequence>
<dbReference type="PANTHER" id="PTHR10695">
    <property type="entry name" value="DEPHOSPHO-COA KINASE-RELATED"/>
    <property type="match status" value="1"/>
</dbReference>
<dbReference type="OrthoDB" id="9812943at2"/>